<dbReference type="Proteomes" id="UP000254621">
    <property type="component" value="Unassembled WGS sequence"/>
</dbReference>
<dbReference type="Proteomes" id="UP000051992">
    <property type="component" value="Unassembled WGS sequence"/>
</dbReference>
<keyword evidence="4" id="KW-1185">Reference proteome</keyword>
<protein>
    <submittedName>
        <fullName evidence="2">Uncharacterized protein</fullName>
    </submittedName>
</protein>
<dbReference type="STRING" id="1629.IV50_GL001198"/>
<dbReference type="RefSeq" id="WP_057746492.1">
    <property type="nucleotide sequence ID" value="NZ_CYXF01000062.1"/>
</dbReference>
<reference evidence="2 4" key="1">
    <citation type="journal article" date="2015" name="Genome Announc.">
        <title>Expanding the biotechnology potential of lactobacilli through comparative genomics of 213 strains and associated genera.</title>
        <authorList>
            <person name="Sun Z."/>
            <person name="Harris H.M."/>
            <person name="McCann A."/>
            <person name="Guo C."/>
            <person name="Argimon S."/>
            <person name="Zhang W."/>
            <person name="Yang X."/>
            <person name="Jeffery I.B."/>
            <person name="Cooney J.C."/>
            <person name="Kagawa T.F."/>
            <person name="Liu W."/>
            <person name="Song Y."/>
            <person name="Salvetti E."/>
            <person name="Wrobel A."/>
            <person name="Rasinkangas P."/>
            <person name="Parkhill J."/>
            <person name="Rea M.C."/>
            <person name="O'Sullivan O."/>
            <person name="Ritari J."/>
            <person name="Douillard F.P."/>
            <person name="Paul Ross R."/>
            <person name="Yang R."/>
            <person name="Briner A.E."/>
            <person name="Felis G.E."/>
            <person name="de Vos W.M."/>
            <person name="Barrangou R."/>
            <person name="Klaenhammer T.R."/>
            <person name="Caufield P.W."/>
            <person name="Cui Y."/>
            <person name="Zhang H."/>
            <person name="O'Toole P.W."/>
        </authorList>
    </citation>
    <scope>NUCLEOTIDE SEQUENCE [LARGE SCALE GENOMIC DNA]</scope>
    <source>
        <strain evidence="2 4">DSM 20410</strain>
    </source>
</reference>
<evidence type="ECO:0000313" key="4">
    <source>
        <dbReference type="Proteomes" id="UP000051992"/>
    </source>
</evidence>
<evidence type="ECO:0000313" key="2">
    <source>
        <dbReference type="EMBL" id="KRN46215.1"/>
    </source>
</evidence>
<dbReference type="PATRIC" id="fig|1629.5.peg.1212"/>
<gene>
    <name evidence="2" type="ORF">IV50_GL001198</name>
    <name evidence="3" type="ORF">NCTC13645_02581</name>
</gene>
<feature type="region of interest" description="Disordered" evidence="1">
    <location>
        <begin position="162"/>
        <end position="189"/>
    </location>
</feature>
<evidence type="ECO:0000256" key="1">
    <source>
        <dbReference type="SAM" id="MobiDB-lite"/>
    </source>
</evidence>
<dbReference type="EMBL" id="JQBM01000003">
    <property type="protein sequence ID" value="KRN46215.1"/>
    <property type="molecule type" value="Genomic_DNA"/>
</dbReference>
<organism evidence="2 4">
    <name type="scientific">Weissella viridescens</name>
    <name type="common">Lactobacillus viridescens</name>
    <dbReference type="NCBI Taxonomy" id="1629"/>
    <lineage>
        <taxon>Bacteria</taxon>
        <taxon>Bacillati</taxon>
        <taxon>Bacillota</taxon>
        <taxon>Bacilli</taxon>
        <taxon>Lactobacillales</taxon>
        <taxon>Lactobacillaceae</taxon>
        <taxon>Weissella</taxon>
    </lineage>
</organism>
<accession>A0A0R2H815</accession>
<evidence type="ECO:0000313" key="5">
    <source>
        <dbReference type="Proteomes" id="UP000254621"/>
    </source>
</evidence>
<proteinExistence type="predicted"/>
<evidence type="ECO:0000313" key="3">
    <source>
        <dbReference type="EMBL" id="SUP61425.1"/>
    </source>
</evidence>
<dbReference type="AlphaFoldDB" id="A0A0R2H815"/>
<dbReference type="EMBL" id="UHIV01000007">
    <property type="protein sequence ID" value="SUP61425.1"/>
    <property type="molecule type" value="Genomic_DNA"/>
</dbReference>
<name>A0A0R2H815_WEIVI</name>
<dbReference type="OrthoDB" id="9877657at2"/>
<reference evidence="3 5" key="2">
    <citation type="submission" date="2018-06" db="EMBL/GenBank/DDBJ databases">
        <authorList>
            <consortium name="Pathogen Informatics"/>
            <person name="Doyle S."/>
        </authorList>
    </citation>
    <scope>NUCLEOTIDE SEQUENCE [LARGE SCALE GENOMIC DNA]</scope>
    <source>
        <strain evidence="3 5">NCTC13645</strain>
    </source>
</reference>
<sequence length="189" mass="21818">MAKTLTLKESNEYFGFKEGKQLSFVATQKMYRRTVQYNRDLTKQSLEDVKLQQQIQKYWTDVEQLTNMIEDIRLSTLDDDKKFEKIEELQRILDTKQNPAADGEYVLRSVDRDIDALDAAVNYLHDVIDAFLSEKQRDTIDEANGTDTIDLARRVAGLILGIEEEDDTGTKKSEADREQEEDDKSGLNN</sequence>